<gene>
    <name evidence="1" type="ORF">FHX68_1968</name>
</gene>
<dbReference type="EMBL" id="VFPS01000003">
    <property type="protein sequence ID" value="TQM97959.1"/>
    <property type="molecule type" value="Genomic_DNA"/>
</dbReference>
<reference evidence="1 2" key="1">
    <citation type="submission" date="2019-06" db="EMBL/GenBank/DDBJ databases">
        <title>Sequencing the genomes of 1000 actinobacteria strains.</title>
        <authorList>
            <person name="Klenk H.-P."/>
        </authorList>
    </citation>
    <scope>NUCLEOTIDE SEQUENCE [LARGE SCALE GENOMIC DNA]</scope>
    <source>
        <strain evidence="1 2">DSM 20427</strain>
    </source>
</reference>
<dbReference type="Proteomes" id="UP000319804">
    <property type="component" value="Unassembled WGS sequence"/>
</dbReference>
<keyword evidence="2" id="KW-1185">Reference proteome</keyword>
<evidence type="ECO:0000313" key="2">
    <source>
        <dbReference type="Proteomes" id="UP000319804"/>
    </source>
</evidence>
<proteinExistence type="predicted"/>
<dbReference type="RefSeq" id="WP_141381646.1">
    <property type="nucleotide sequence ID" value="NZ_BMOA01000109.1"/>
</dbReference>
<dbReference type="AlphaFoldDB" id="A0A543KSB6"/>
<organism evidence="1 2">
    <name type="scientific">Microbacterium lacticum</name>
    <dbReference type="NCBI Taxonomy" id="33885"/>
    <lineage>
        <taxon>Bacteria</taxon>
        <taxon>Bacillati</taxon>
        <taxon>Actinomycetota</taxon>
        <taxon>Actinomycetes</taxon>
        <taxon>Micrococcales</taxon>
        <taxon>Microbacteriaceae</taxon>
        <taxon>Microbacterium</taxon>
    </lineage>
</organism>
<dbReference type="Gene3D" id="1.20.120.20">
    <property type="entry name" value="Apolipoprotein"/>
    <property type="match status" value="1"/>
</dbReference>
<name>A0A543KSB6_9MICO</name>
<evidence type="ECO:0000313" key="1">
    <source>
        <dbReference type="EMBL" id="TQM97959.1"/>
    </source>
</evidence>
<accession>A0A543KSB6</accession>
<protein>
    <submittedName>
        <fullName evidence="1">Uncharacterized protein</fullName>
    </submittedName>
</protein>
<sequence>MTVGDSIKRAAEGTKNVTEKAVDAVETKVSDVTDTVQDALHDAGQKIQGAVGRDEDKTK</sequence>
<comment type="caution">
    <text evidence="1">The sequence shown here is derived from an EMBL/GenBank/DDBJ whole genome shotgun (WGS) entry which is preliminary data.</text>
</comment>